<dbReference type="RefSeq" id="XP_045958340.1">
    <property type="nucleotide sequence ID" value="XM_046102706.1"/>
</dbReference>
<comment type="similarity">
    <text evidence="2">Belongs to the alkaline ceramidase family.</text>
</comment>
<dbReference type="GO" id="GO:0046513">
    <property type="term" value="P:ceramide biosynthetic process"/>
    <property type="evidence" value="ECO:0007669"/>
    <property type="project" value="TreeGrafter"/>
</dbReference>
<feature type="binding site" evidence="7">
    <location>
        <position position="41"/>
    </location>
    <ligand>
        <name>Ca(2+)</name>
        <dbReference type="ChEBI" id="CHEBI:29108"/>
    </ligand>
</feature>
<dbReference type="AlphaFoldDB" id="A0A9P8UK98"/>
<dbReference type="Proteomes" id="UP000758603">
    <property type="component" value="Unassembled WGS sequence"/>
</dbReference>
<dbReference type="Pfam" id="PF05875">
    <property type="entry name" value="Ceramidase"/>
    <property type="match status" value="1"/>
</dbReference>
<evidence type="ECO:0000256" key="4">
    <source>
        <dbReference type="ARBA" id="ARBA00022801"/>
    </source>
</evidence>
<dbReference type="EMBL" id="JAGPXC010000004">
    <property type="protein sequence ID" value="KAH6654070.1"/>
    <property type="molecule type" value="Genomic_DNA"/>
</dbReference>
<evidence type="ECO:0000256" key="1">
    <source>
        <dbReference type="ARBA" id="ARBA00004141"/>
    </source>
</evidence>
<dbReference type="GeneID" id="70131598"/>
<dbReference type="PANTHER" id="PTHR46187:SF1">
    <property type="entry name" value="ALKALINE PHYTOCERAMIDASE"/>
    <property type="match status" value="1"/>
</dbReference>
<sequence>MGYHDRHFAGDAFAHTGVWGNPTSVENFCEEDYAVTRFVAEFVNSITNLTYVYFALKCRVRVRNGMVYSGGFDSLSVTLMLVGVTSTAYHATLHQGPQLADDLSMLLLAGALLQKLCCSSEPPVIARLAAVSIWLPTFIISTMYIKSGNFLLHMWMFGTMAALIGLRIFYLIYFEPRPEQDKTRLAFRFWNGAAYLVVAFAVWNIDLERCHQLRAARQRLGLPWAWLLELHGWWHVLTAIGAARFIELVRDLCDQTAGSKRRESRELLSSESTTRKRGFAVLTRMMLPALTKESKDDLDRIGSTG</sequence>
<dbReference type="GO" id="GO:0046872">
    <property type="term" value="F:metal ion binding"/>
    <property type="evidence" value="ECO:0007669"/>
    <property type="project" value="UniProtKB-KW"/>
</dbReference>
<evidence type="ECO:0000256" key="7">
    <source>
        <dbReference type="PIRSR" id="PIRSR608901-1"/>
    </source>
</evidence>
<feature type="binding site" evidence="8">
    <location>
        <position position="231"/>
    </location>
    <ligand>
        <name>Zn(2+)</name>
        <dbReference type="ChEBI" id="CHEBI:29105"/>
        <note>catalytic</note>
    </ligand>
</feature>
<dbReference type="GO" id="GO:0005789">
    <property type="term" value="C:endoplasmic reticulum membrane"/>
    <property type="evidence" value="ECO:0007669"/>
    <property type="project" value="TreeGrafter"/>
</dbReference>
<organism evidence="10 11">
    <name type="scientific">Truncatella angustata</name>
    <dbReference type="NCBI Taxonomy" id="152316"/>
    <lineage>
        <taxon>Eukaryota</taxon>
        <taxon>Fungi</taxon>
        <taxon>Dikarya</taxon>
        <taxon>Ascomycota</taxon>
        <taxon>Pezizomycotina</taxon>
        <taxon>Sordariomycetes</taxon>
        <taxon>Xylariomycetidae</taxon>
        <taxon>Amphisphaeriales</taxon>
        <taxon>Sporocadaceae</taxon>
        <taxon>Truncatella</taxon>
    </lineage>
</organism>
<accession>A0A9P8UK98</accession>
<keyword evidence="8" id="KW-0862">Zinc</keyword>
<proteinExistence type="inferred from homology"/>
<dbReference type="OrthoDB" id="187171at2759"/>
<feature type="transmembrane region" description="Helical" evidence="9">
    <location>
        <begin position="185"/>
        <end position="205"/>
    </location>
</feature>
<evidence type="ECO:0000313" key="10">
    <source>
        <dbReference type="EMBL" id="KAH6654070.1"/>
    </source>
</evidence>
<feature type="binding site" evidence="7">
    <location>
        <position position="30"/>
    </location>
    <ligand>
        <name>Ca(2+)</name>
        <dbReference type="ChEBI" id="CHEBI:29108"/>
    </ligand>
</feature>
<protein>
    <submittedName>
        <fullName evidence="10">Ceramidase-domain-containing protein</fullName>
    </submittedName>
</protein>
<evidence type="ECO:0000313" key="11">
    <source>
        <dbReference type="Proteomes" id="UP000758603"/>
    </source>
</evidence>
<name>A0A9P8UK98_9PEZI</name>
<gene>
    <name evidence="10" type="ORF">BKA67DRAFT_564077</name>
</gene>
<keyword evidence="3 9" id="KW-0812">Transmembrane</keyword>
<feature type="binding site" evidence="8">
    <location>
        <position position="90"/>
    </location>
    <ligand>
        <name>Zn(2+)</name>
        <dbReference type="ChEBI" id="CHEBI:29105"/>
        <note>catalytic</note>
    </ligand>
</feature>
<keyword evidence="5 9" id="KW-1133">Transmembrane helix</keyword>
<dbReference type="InterPro" id="IPR008901">
    <property type="entry name" value="ACER"/>
</dbReference>
<dbReference type="GO" id="GO:0016811">
    <property type="term" value="F:hydrolase activity, acting on carbon-nitrogen (but not peptide) bonds, in linear amides"/>
    <property type="evidence" value="ECO:0007669"/>
    <property type="project" value="InterPro"/>
</dbReference>
<keyword evidence="6 9" id="KW-0472">Membrane</keyword>
<evidence type="ECO:0000256" key="5">
    <source>
        <dbReference type="ARBA" id="ARBA00022989"/>
    </source>
</evidence>
<evidence type="ECO:0000256" key="3">
    <source>
        <dbReference type="ARBA" id="ARBA00022692"/>
    </source>
</evidence>
<evidence type="ECO:0000256" key="8">
    <source>
        <dbReference type="PIRSR" id="PIRSR608901-2"/>
    </source>
</evidence>
<feature type="transmembrane region" description="Helical" evidence="9">
    <location>
        <begin position="124"/>
        <end position="145"/>
    </location>
</feature>
<feature type="transmembrane region" description="Helical" evidence="9">
    <location>
        <begin position="151"/>
        <end position="173"/>
    </location>
</feature>
<evidence type="ECO:0000256" key="9">
    <source>
        <dbReference type="SAM" id="Phobius"/>
    </source>
</evidence>
<reference evidence="10" key="1">
    <citation type="journal article" date="2021" name="Nat. Commun.">
        <title>Genetic determinants of endophytism in the Arabidopsis root mycobiome.</title>
        <authorList>
            <person name="Mesny F."/>
            <person name="Miyauchi S."/>
            <person name="Thiergart T."/>
            <person name="Pickel B."/>
            <person name="Atanasova L."/>
            <person name="Karlsson M."/>
            <person name="Huettel B."/>
            <person name="Barry K.W."/>
            <person name="Haridas S."/>
            <person name="Chen C."/>
            <person name="Bauer D."/>
            <person name="Andreopoulos W."/>
            <person name="Pangilinan J."/>
            <person name="LaButti K."/>
            <person name="Riley R."/>
            <person name="Lipzen A."/>
            <person name="Clum A."/>
            <person name="Drula E."/>
            <person name="Henrissat B."/>
            <person name="Kohler A."/>
            <person name="Grigoriev I.V."/>
            <person name="Martin F.M."/>
            <person name="Hacquard S."/>
        </authorList>
    </citation>
    <scope>NUCLEOTIDE SEQUENCE</scope>
    <source>
        <strain evidence="10">MPI-SDFR-AT-0073</strain>
    </source>
</reference>
<comment type="cofactor">
    <cofactor evidence="8">
        <name>Zn(2+)</name>
        <dbReference type="ChEBI" id="CHEBI:29105"/>
    </cofactor>
</comment>
<keyword evidence="7" id="KW-0479">Metal-binding</keyword>
<comment type="caution">
    <text evidence="10">The sequence shown here is derived from an EMBL/GenBank/DDBJ whole genome shotgun (WGS) entry which is preliminary data.</text>
</comment>
<dbReference type="GO" id="GO:0046514">
    <property type="term" value="P:ceramide catabolic process"/>
    <property type="evidence" value="ECO:0007669"/>
    <property type="project" value="TreeGrafter"/>
</dbReference>
<feature type="binding site" evidence="8">
    <location>
        <position position="235"/>
    </location>
    <ligand>
        <name>Zn(2+)</name>
        <dbReference type="ChEBI" id="CHEBI:29105"/>
        <note>catalytic</note>
    </ligand>
</feature>
<evidence type="ECO:0000256" key="2">
    <source>
        <dbReference type="ARBA" id="ARBA00009780"/>
    </source>
</evidence>
<keyword evidence="11" id="KW-1185">Reference proteome</keyword>
<keyword evidence="4" id="KW-0378">Hydrolase</keyword>
<keyword evidence="7" id="KW-0106">Calcium</keyword>
<evidence type="ECO:0000256" key="6">
    <source>
        <dbReference type="ARBA" id="ARBA00023136"/>
    </source>
</evidence>
<dbReference type="PANTHER" id="PTHR46187">
    <property type="entry name" value="ALKALINE CERAMIDASE 3"/>
    <property type="match status" value="1"/>
</dbReference>
<comment type="subcellular location">
    <subcellularLocation>
        <location evidence="1">Membrane</location>
        <topology evidence="1">Multi-pass membrane protein</topology>
    </subcellularLocation>
</comment>